<evidence type="ECO:0000256" key="1">
    <source>
        <dbReference type="SAM" id="Phobius"/>
    </source>
</evidence>
<accession>A0A7N0U3T4</accession>
<evidence type="ECO:0000313" key="3">
    <source>
        <dbReference type="Proteomes" id="UP000594263"/>
    </source>
</evidence>
<keyword evidence="3" id="KW-1185">Reference proteome</keyword>
<organism evidence="2 3">
    <name type="scientific">Kalanchoe fedtschenkoi</name>
    <name type="common">Lavender scallops</name>
    <name type="synonym">South American air plant</name>
    <dbReference type="NCBI Taxonomy" id="63787"/>
    <lineage>
        <taxon>Eukaryota</taxon>
        <taxon>Viridiplantae</taxon>
        <taxon>Streptophyta</taxon>
        <taxon>Embryophyta</taxon>
        <taxon>Tracheophyta</taxon>
        <taxon>Spermatophyta</taxon>
        <taxon>Magnoliopsida</taxon>
        <taxon>eudicotyledons</taxon>
        <taxon>Gunneridae</taxon>
        <taxon>Pentapetalae</taxon>
        <taxon>Saxifragales</taxon>
        <taxon>Crassulaceae</taxon>
        <taxon>Kalanchoe</taxon>
    </lineage>
</organism>
<evidence type="ECO:0000313" key="2">
    <source>
        <dbReference type="EnsemblPlants" id="Kaladp0053s0193.1.v1.1"/>
    </source>
</evidence>
<keyword evidence="1" id="KW-1133">Transmembrane helix</keyword>
<keyword evidence="1" id="KW-0472">Membrane</keyword>
<feature type="transmembrane region" description="Helical" evidence="1">
    <location>
        <begin position="35"/>
        <end position="56"/>
    </location>
</feature>
<sequence length="70" mass="7993">MMHVSMMLLGCAALLGGSLLSISLLIITFRKEIHIFANCQFFLLSYLTLILQSPFFDSAKNYYRSQLTQQ</sequence>
<dbReference type="Proteomes" id="UP000594263">
    <property type="component" value="Unplaced"/>
</dbReference>
<dbReference type="EnsemblPlants" id="Kaladp0053s0193.1.v1.1">
    <property type="protein sequence ID" value="Kaladp0053s0193.1.v1.1"/>
    <property type="gene ID" value="Kaladp0053s0193.v1.1"/>
</dbReference>
<dbReference type="Gramene" id="Kaladp0053s0193.1.v1.1">
    <property type="protein sequence ID" value="Kaladp0053s0193.1.v1.1"/>
    <property type="gene ID" value="Kaladp0053s0193.v1.1"/>
</dbReference>
<dbReference type="AlphaFoldDB" id="A0A7N0U3T4"/>
<reference evidence="2" key="1">
    <citation type="submission" date="2021-01" db="UniProtKB">
        <authorList>
            <consortium name="EnsemblPlants"/>
        </authorList>
    </citation>
    <scope>IDENTIFICATION</scope>
</reference>
<dbReference type="OMA" id="IHIFANC"/>
<name>A0A7N0U3T4_KALFE</name>
<protein>
    <submittedName>
        <fullName evidence="2">Uncharacterized protein</fullName>
    </submittedName>
</protein>
<proteinExistence type="predicted"/>
<keyword evidence="1" id="KW-0812">Transmembrane</keyword>